<dbReference type="CDD" id="cd07067">
    <property type="entry name" value="HP_PGM_like"/>
    <property type="match status" value="1"/>
</dbReference>
<feature type="binding site" evidence="5">
    <location>
        <begin position="96"/>
        <end position="103"/>
    </location>
    <ligand>
        <name>substrate</name>
    </ligand>
</feature>
<dbReference type="Proteomes" id="UP001153555">
    <property type="component" value="Unassembled WGS sequence"/>
</dbReference>
<dbReference type="InterPro" id="IPR005952">
    <property type="entry name" value="Phosphogly_mut1"/>
</dbReference>
<accession>A0A9N7R6M1</accession>
<dbReference type="SMART" id="SM00855">
    <property type="entry name" value="PGAM"/>
    <property type="match status" value="1"/>
</dbReference>
<dbReference type="OrthoDB" id="354304at2759"/>
<dbReference type="GO" id="GO:0006096">
    <property type="term" value="P:glycolytic process"/>
    <property type="evidence" value="ECO:0007669"/>
    <property type="project" value="UniProtKB-KW"/>
</dbReference>
<proteinExistence type="inferred from homology"/>
<evidence type="ECO:0000256" key="1">
    <source>
        <dbReference type="ARBA" id="ARBA00006717"/>
    </source>
</evidence>
<dbReference type="SUPFAM" id="SSF53254">
    <property type="entry name" value="Phosphoglycerate mutase-like"/>
    <property type="match status" value="1"/>
</dbReference>
<sequence>MALSRAFSSTRVVWGKEDRHSHEKIRELSIWSLSVNLRGSDIVHIGKCKSFRHRKSHIVRSTKPSGASSSPDLSSSQSNAHDSQTAANESVLILLRHGESMWNEKNLFTGCVDVPLTAKGVVEAIEAGKRISKFPLDIIYTSALVRAQMTTMLALTQHCCMKV</sequence>
<feature type="binding site" evidence="5">
    <location>
        <begin position="109"/>
        <end position="110"/>
    </location>
    <ligand>
        <name>substrate</name>
    </ligand>
</feature>
<dbReference type="InterPro" id="IPR029033">
    <property type="entry name" value="His_PPase_superfam"/>
</dbReference>
<dbReference type="InterPro" id="IPR013078">
    <property type="entry name" value="His_Pase_superF_clade-1"/>
</dbReference>
<dbReference type="EMBL" id="CACSLK010012009">
    <property type="protein sequence ID" value="CAA0813772.1"/>
    <property type="molecule type" value="Genomic_DNA"/>
</dbReference>
<dbReference type="Gene3D" id="3.40.50.1240">
    <property type="entry name" value="Phosphoglycerate mutase-like"/>
    <property type="match status" value="1"/>
</dbReference>
<dbReference type="GO" id="GO:0004619">
    <property type="term" value="F:phosphoglycerate mutase activity"/>
    <property type="evidence" value="ECO:0007669"/>
    <property type="project" value="UniProtKB-EC"/>
</dbReference>
<comment type="caution">
    <text evidence="7">The sequence shown here is derived from an EMBL/GenBank/DDBJ whole genome shotgun (WGS) entry which is preliminary data.</text>
</comment>
<feature type="compositionally biased region" description="Low complexity" evidence="6">
    <location>
        <begin position="65"/>
        <end position="78"/>
    </location>
</feature>
<name>A0A9N7R6M1_STRHE</name>
<reference evidence="7" key="1">
    <citation type="submission" date="2019-12" db="EMBL/GenBank/DDBJ databases">
        <authorList>
            <person name="Scholes J."/>
        </authorList>
    </citation>
    <scope>NUCLEOTIDE SEQUENCE</scope>
</reference>
<comment type="similarity">
    <text evidence="1">Belongs to the phosphoglycerate mutase family. BPG-dependent PGAM subfamily.</text>
</comment>
<evidence type="ECO:0000256" key="6">
    <source>
        <dbReference type="SAM" id="MobiDB-lite"/>
    </source>
</evidence>
<evidence type="ECO:0000313" key="8">
    <source>
        <dbReference type="Proteomes" id="UP001153555"/>
    </source>
</evidence>
<dbReference type="InterPro" id="IPR001345">
    <property type="entry name" value="PG/BPGM_mutase_AS"/>
</dbReference>
<evidence type="ECO:0000256" key="4">
    <source>
        <dbReference type="ARBA" id="ARBA00023235"/>
    </source>
</evidence>
<dbReference type="PROSITE" id="PS00175">
    <property type="entry name" value="PG_MUTASE"/>
    <property type="match status" value="1"/>
</dbReference>
<gene>
    <name evidence="7" type="ORF">SHERM_14207</name>
</gene>
<dbReference type="Pfam" id="PF00300">
    <property type="entry name" value="His_Phos_1"/>
    <property type="match status" value="1"/>
</dbReference>
<feature type="binding site" evidence="5">
    <location>
        <position position="146"/>
    </location>
    <ligand>
        <name>substrate</name>
    </ligand>
</feature>
<dbReference type="EC" id="5.4.2.11" evidence="2"/>
<keyword evidence="8" id="KW-1185">Reference proteome</keyword>
<protein>
    <recommendedName>
        <fullName evidence="2">phosphoglycerate mutase (2,3-diphosphoglycerate-dependent)</fullName>
        <ecNumber evidence="2">5.4.2.11</ecNumber>
    </recommendedName>
</protein>
<evidence type="ECO:0000313" key="7">
    <source>
        <dbReference type="EMBL" id="CAA0813772.1"/>
    </source>
</evidence>
<feature type="region of interest" description="Disordered" evidence="6">
    <location>
        <begin position="54"/>
        <end position="83"/>
    </location>
</feature>
<evidence type="ECO:0000256" key="5">
    <source>
        <dbReference type="PIRSR" id="PIRSR613078-2"/>
    </source>
</evidence>
<evidence type="ECO:0000256" key="3">
    <source>
        <dbReference type="ARBA" id="ARBA00023152"/>
    </source>
</evidence>
<dbReference type="AlphaFoldDB" id="A0A9N7R6M1"/>
<keyword evidence="4" id="KW-0413">Isomerase</keyword>
<evidence type="ECO:0000256" key="2">
    <source>
        <dbReference type="ARBA" id="ARBA00012028"/>
    </source>
</evidence>
<organism evidence="7 8">
    <name type="scientific">Striga hermonthica</name>
    <name type="common">Purple witchweed</name>
    <name type="synonym">Buchnera hermonthica</name>
    <dbReference type="NCBI Taxonomy" id="68872"/>
    <lineage>
        <taxon>Eukaryota</taxon>
        <taxon>Viridiplantae</taxon>
        <taxon>Streptophyta</taxon>
        <taxon>Embryophyta</taxon>
        <taxon>Tracheophyta</taxon>
        <taxon>Spermatophyta</taxon>
        <taxon>Magnoliopsida</taxon>
        <taxon>eudicotyledons</taxon>
        <taxon>Gunneridae</taxon>
        <taxon>Pentapetalae</taxon>
        <taxon>asterids</taxon>
        <taxon>lamiids</taxon>
        <taxon>Lamiales</taxon>
        <taxon>Orobanchaceae</taxon>
        <taxon>Buchnereae</taxon>
        <taxon>Striga</taxon>
    </lineage>
</organism>
<keyword evidence="3" id="KW-0324">Glycolysis</keyword>
<dbReference type="PANTHER" id="PTHR11931">
    <property type="entry name" value="PHOSPHOGLYCERATE MUTASE"/>
    <property type="match status" value="1"/>
</dbReference>